<protein>
    <recommendedName>
        <fullName evidence="1">Helitron helicase-like domain-containing protein</fullName>
    </recommendedName>
</protein>
<feature type="domain" description="Helitron helicase-like" evidence="1">
    <location>
        <begin position="28"/>
        <end position="138"/>
    </location>
</feature>
<evidence type="ECO:0000313" key="3">
    <source>
        <dbReference type="Proteomes" id="UP000235145"/>
    </source>
</evidence>
<dbReference type="AlphaFoldDB" id="A0A9R1VCJ3"/>
<reference evidence="2 3" key="1">
    <citation type="journal article" date="2017" name="Nat. Commun.">
        <title>Genome assembly with in vitro proximity ligation data and whole-genome triplication in lettuce.</title>
        <authorList>
            <person name="Reyes-Chin-Wo S."/>
            <person name="Wang Z."/>
            <person name="Yang X."/>
            <person name="Kozik A."/>
            <person name="Arikit S."/>
            <person name="Song C."/>
            <person name="Xia L."/>
            <person name="Froenicke L."/>
            <person name="Lavelle D.O."/>
            <person name="Truco M.J."/>
            <person name="Xia R."/>
            <person name="Zhu S."/>
            <person name="Xu C."/>
            <person name="Xu H."/>
            <person name="Xu X."/>
            <person name="Cox K."/>
            <person name="Korf I."/>
            <person name="Meyers B.C."/>
            <person name="Michelmore R.W."/>
        </authorList>
    </citation>
    <scope>NUCLEOTIDE SEQUENCE [LARGE SCALE GENOMIC DNA]</scope>
    <source>
        <strain evidence="3">cv. Salinas</strain>
        <tissue evidence="2">Seedlings</tissue>
    </source>
</reference>
<dbReference type="InterPro" id="IPR025476">
    <property type="entry name" value="Helitron_helicase-like"/>
</dbReference>
<accession>A0A9R1VCJ3</accession>
<evidence type="ECO:0000259" key="1">
    <source>
        <dbReference type="Pfam" id="PF14214"/>
    </source>
</evidence>
<dbReference type="Pfam" id="PF14214">
    <property type="entry name" value="Helitron_like_N"/>
    <property type="match status" value="1"/>
</dbReference>
<dbReference type="Proteomes" id="UP000235145">
    <property type="component" value="Unassembled WGS sequence"/>
</dbReference>
<dbReference type="PANTHER" id="PTHR45786:SF66">
    <property type="entry name" value="HOOK MOTIF PROTEIN, PUTATIVE-RELATED"/>
    <property type="match status" value="1"/>
</dbReference>
<dbReference type="PANTHER" id="PTHR45786">
    <property type="entry name" value="DNA BINDING PROTEIN-LIKE"/>
    <property type="match status" value="1"/>
</dbReference>
<evidence type="ECO:0000313" key="2">
    <source>
        <dbReference type="EMBL" id="KAJ0203608.1"/>
    </source>
</evidence>
<proteinExistence type="predicted"/>
<keyword evidence="3" id="KW-1185">Reference proteome</keyword>
<comment type="caution">
    <text evidence="2">The sequence shown here is derived from an EMBL/GenBank/DDBJ whole genome shotgun (WGS) entry which is preliminary data.</text>
</comment>
<dbReference type="EMBL" id="NBSK02000005">
    <property type="protein sequence ID" value="KAJ0203608.1"/>
    <property type="molecule type" value="Genomic_DNA"/>
</dbReference>
<name>A0A9R1VCJ3_LACSA</name>
<gene>
    <name evidence="2" type="ORF">LSAT_V11C500262970</name>
</gene>
<organism evidence="2 3">
    <name type="scientific">Lactuca sativa</name>
    <name type="common">Garden lettuce</name>
    <dbReference type="NCBI Taxonomy" id="4236"/>
    <lineage>
        <taxon>Eukaryota</taxon>
        <taxon>Viridiplantae</taxon>
        <taxon>Streptophyta</taxon>
        <taxon>Embryophyta</taxon>
        <taxon>Tracheophyta</taxon>
        <taxon>Spermatophyta</taxon>
        <taxon>Magnoliopsida</taxon>
        <taxon>eudicotyledons</taxon>
        <taxon>Gunneridae</taxon>
        <taxon>Pentapetalae</taxon>
        <taxon>asterids</taxon>
        <taxon>campanulids</taxon>
        <taxon>Asterales</taxon>
        <taxon>Asteraceae</taxon>
        <taxon>Cichorioideae</taxon>
        <taxon>Cichorieae</taxon>
        <taxon>Lactucinae</taxon>
        <taxon>Lactuca</taxon>
    </lineage>
</organism>
<sequence>MSCILSILHFNIHYYSLMLRMDFETIYYIRTNEISLILRSRKLFQQFLVDSYTMPTLRVAPYRNLAQAAKDGIEDASLMGNRIIIPSSFTDGSRYMQPEYLDAMTLVKRFGYPNLFLTLTCNPKWPEVIRFVEAENLKLYSDTNIQN</sequence>